<protein>
    <submittedName>
        <fullName evidence="2">PDZ domain-containing protein</fullName>
    </submittedName>
</protein>
<reference evidence="4 5" key="2">
    <citation type="journal article" date="2019" name="PLoS Negl. Trop. Dis.">
        <title>Revisiting the worldwide diversity of Leptospira species in the environment.</title>
        <authorList>
            <person name="Vincent A.T."/>
            <person name="Schiettekatte O."/>
            <person name="Bourhy P."/>
            <person name="Veyrier F.J."/>
            <person name="Picardeau M."/>
        </authorList>
    </citation>
    <scope>NUCLEOTIDE SEQUENCE [LARGE SCALE GENOMIC DNA]</scope>
    <source>
        <strain evidence="2 4">201702405</strain>
        <strain evidence="5">201702406</strain>
    </source>
</reference>
<comment type="caution">
    <text evidence="2">The sequence shown here is derived from an EMBL/GenBank/DDBJ whole genome shotgun (WGS) entry which is preliminary data.</text>
</comment>
<dbReference type="PROSITE" id="PS50106">
    <property type="entry name" value="PDZ"/>
    <property type="match status" value="1"/>
</dbReference>
<dbReference type="InterPro" id="IPR036034">
    <property type="entry name" value="PDZ_sf"/>
</dbReference>
<gene>
    <name evidence="2" type="ORF">EHQ81_17165</name>
    <name evidence="3" type="ORF">EHQ82_08550</name>
</gene>
<evidence type="ECO:0000313" key="3">
    <source>
        <dbReference type="EMBL" id="TGM21051.1"/>
    </source>
</evidence>
<sequence>MKYRLLTLSIFSFYFISSGLFSNPVIEDKFAEELKFIDVSLKEANRLSFDPKKFDERLGYIKASQKILASLEPPKFLLPAEQSYKILDSIPSSYIKSNEPDETPFGTQWADIPFSKEDFSNIFKMVLEKNKPENYRNVTLLAVNGLFASYDPDSKIFSDQIQQSAFGVGVKLGSDALGRIFIEKIDENSPSEKAGLTIDDQILSVNEIRVTGKNPEFVESLLEGKEKTKLKLSFIRSGLNSEKTITISTEPEPVLSQNLQSKVFGKKSQIAYIRILSFNNVSEDKRPLDALVTEEFKKIIEESKVKGNKIQGIVLDLRQNQGGFLNLCISVADLFLKSGIVTDRREKNRSPDTVYASPSQITDIPLFVLINYRTAVGAELVAGALRANYRAVLIGEPSYGSAAIHKLSMHPANAMNEKYYLKVWAGQFSLPTGESLEGRGIQPDILVSEAENGKFPFRKRKKGNVLNPGADLSPIAFRSLNSYSKEMLLKAENISKSVSAGKNPSEILLNKMIAAVEYLLLETEAK</sequence>
<evidence type="ECO:0000313" key="4">
    <source>
        <dbReference type="Proteomes" id="UP000297832"/>
    </source>
</evidence>
<dbReference type="Gene3D" id="3.90.226.10">
    <property type="entry name" value="2-enoyl-CoA Hydratase, Chain A, domain 1"/>
    <property type="match status" value="1"/>
</dbReference>
<dbReference type="Proteomes" id="UP000297832">
    <property type="component" value="Unassembled WGS sequence"/>
</dbReference>
<evidence type="ECO:0000313" key="2">
    <source>
        <dbReference type="EMBL" id="TGM11402.1"/>
    </source>
</evidence>
<proteinExistence type="predicted"/>
<dbReference type="PANTHER" id="PTHR32060:SF30">
    <property type="entry name" value="CARBOXY-TERMINAL PROCESSING PROTEASE CTPA"/>
    <property type="match status" value="1"/>
</dbReference>
<accession>A0A5F2C4M5</accession>
<dbReference type="SMART" id="SM00228">
    <property type="entry name" value="PDZ"/>
    <property type="match status" value="1"/>
</dbReference>
<dbReference type="RefSeq" id="WP_135627049.1">
    <property type="nucleotide sequence ID" value="NZ_RQGU01000090.1"/>
</dbReference>
<dbReference type="SUPFAM" id="SSF50156">
    <property type="entry name" value="PDZ domain-like"/>
    <property type="match status" value="1"/>
</dbReference>
<dbReference type="GO" id="GO:0006508">
    <property type="term" value="P:proteolysis"/>
    <property type="evidence" value="ECO:0007669"/>
    <property type="project" value="InterPro"/>
</dbReference>
<dbReference type="SUPFAM" id="SSF52096">
    <property type="entry name" value="ClpP/crotonase"/>
    <property type="match status" value="1"/>
</dbReference>
<dbReference type="EMBL" id="RQGV01000019">
    <property type="protein sequence ID" value="TGM11402.1"/>
    <property type="molecule type" value="Genomic_DNA"/>
</dbReference>
<keyword evidence="5" id="KW-1185">Reference proteome</keyword>
<dbReference type="Pfam" id="PF00595">
    <property type="entry name" value="PDZ"/>
    <property type="match status" value="1"/>
</dbReference>
<dbReference type="SMART" id="SM00245">
    <property type="entry name" value="TSPc"/>
    <property type="match status" value="1"/>
</dbReference>
<reference evidence="3" key="1">
    <citation type="submission" date="2018-10" db="EMBL/GenBank/DDBJ databases">
        <authorList>
            <person name="Vincent A.T."/>
            <person name="Schiettekatte O."/>
            <person name="Bourhy P."/>
            <person name="Veyrier F.J."/>
            <person name="Picardeau M."/>
        </authorList>
    </citation>
    <scope>NUCLEOTIDE SEQUENCE</scope>
    <source>
        <strain evidence="3">201702406</strain>
    </source>
</reference>
<dbReference type="GO" id="GO:0008236">
    <property type="term" value="F:serine-type peptidase activity"/>
    <property type="evidence" value="ECO:0007669"/>
    <property type="project" value="InterPro"/>
</dbReference>
<dbReference type="InterPro" id="IPR029045">
    <property type="entry name" value="ClpP/crotonase-like_dom_sf"/>
</dbReference>
<dbReference type="GO" id="GO:0007165">
    <property type="term" value="P:signal transduction"/>
    <property type="evidence" value="ECO:0007669"/>
    <property type="project" value="TreeGrafter"/>
</dbReference>
<organism evidence="2 4">
    <name type="scientific">Leptospira selangorensis</name>
    <dbReference type="NCBI Taxonomy" id="2484982"/>
    <lineage>
        <taxon>Bacteria</taxon>
        <taxon>Pseudomonadati</taxon>
        <taxon>Spirochaetota</taxon>
        <taxon>Spirochaetia</taxon>
        <taxon>Leptospirales</taxon>
        <taxon>Leptospiraceae</taxon>
        <taxon>Leptospira</taxon>
    </lineage>
</organism>
<dbReference type="Gene3D" id="2.30.42.10">
    <property type="match status" value="1"/>
</dbReference>
<name>A0A5F2C4M5_9LEPT</name>
<evidence type="ECO:0000313" key="5">
    <source>
        <dbReference type="Proteomes" id="UP000298057"/>
    </source>
</evidence>
<dbReference type="EMBL" id="RQGU01000090">
    <property type="protein sequence ID" value="TGM21051.1"/>
    <property type="molecule type" value="Genomic_DNA"/>
</dbReference>
<feature type="domain" description="PDZ" evidence="1">
    <location>
        <begin position="155"/>
        <end position="223"/>
    </location>
</feature>
<dbReference type="InterPro" id="IPR001478">
    <property type="entry name" value="PDZ"/>
</dbReference>
<dbReference type="InterPro" id="IPR005151">
    <property type="entry name" value="Tail-specific_protease"/>
</dbReference>
<dbReference type="Pfam" id="PF03572">
    <property type="entry name" value="Peptidase_S41"/>
    <property type="match status" value="1"/>
</dbReference>
<dbReference type="GO" id="GO:0004175">
    <property type="term" value="F:endopeptidase activity"/>
    <property type="evidence" value="ECO:0007669"/>
    <property type="project" value="TreeGrafter"/>
</dbReference>
<dbReference type="AlphaFoldDB" id="A0A5F2C4M5"/>
<dbReference type="Proteomes" id="UP000298057">
    <property type="component" value="Unassembled WGS sequence"/>
</dbReference>
<dbReference type="GO" id="GO:0030288">
    <property type="term" value="C:outer membrane-bounded periplasmic space"/>
    <property type="evidence" value="ECO:0007669"/>
    <property type="project" value="TreeGrafter"/>
</dbReference>
<dbReference type="PANTHER" id="PTHR32060">
    <property type="entry name" value="TAIL-SPECIFIC PROTEASE"/>
    <property type="match status" value="1"/>
</dbReference>
<evidence type="ECO:0000259" key="1">
    <source>
        <dbReference type="PROSITE" id="PS50106"/>
    </source>
</evidence>